<evidence type="ECO:0000313" key="4">
    <source>
        <dbReference type="Proteomes" id="UP000054477"/>
    </source>
</evidence>
<keyword evidence="4" id="KW-1185">Reference proteome</keyword>
<evidence type="ECO:0000256" key="2">
    <source>
        <dbReference type="SAM" id="Phobius"/>
    </source>
</evidence>
<feature type="region of interest" description="Disordered" evidence="1">
    <location>
        <begin position="303"/>
        <end position="339"/>
    </location>
</feature>
<protein>
    <recommendedName>
        <fullName evidence="5">Transmembrane protein</fullName>
    </recommendedName>
</protein>
<dbReference type="Gene3D" id="2.60.120.260">
    <property type="entry name" value="Galactose-binding domain-like"/>
    <property type="match status" value="2"/>
</dbReference>
<dbReference type="EMBL" id="KN838569">
    <property type="protein sequence ID" value="KIK04493.1"/>
    <property type="molecule type" value="Genomic_DNA"/>
</dbReference>
<organism evidence="3 4">
    <name type="scientific">Laccaria amethystina LaAM-08-1</name>
    <dbReference type="NCBI Taxonomy" id="1095629"/>
    <lineage>
        <taxon>Eukaryota</taxon>
        <taxon>Fungi</taxon>
        <taxon>Dikarya</taxon>
        <taxon>Basidiomycota</taxon>
        <taxon>Agaricomycotina</taxon>
        <taxon>Agaricomycetes</taxon>
        <taxon>Agaricomycetidae</taxon>
        <taxon>Agaricales</taxon>
        <taxon>Agaricineae</taxon>
        <taxon>Hydnangiaceae</taxon>
        <taxon>Laccaria</taxon>
    </lineage>
</organism>
<feature type="transmembrane region" description="Helical" evidence="2">
    <location>
        <begin position="341"/>
        <end position="365"/>
    </location>
</feature>
<dbReference type="STRING" id="1095629.A0A0C9Y931"/>
<evidence type="ECO:0000313" key="3">
    <source>
        <dbReference type="EMBL" id="KIK04493.1"/>
    </source>
</evidence>
<keyword evidence="2" id="KW-1133">Transmembrane helix</keyword>
<gene>
    <name evidence="3" type="ORF">K443DRAFT_675953</name>
</gene>
<keyword evidence="2" id="KW-0812">Transmembrane</keyword>
<dbReference type="HOGENOM" id="CLU_036216_2_0_1"/>
<dbReference type="OrthoDB" id="3025690at2759"/>
<sequence>MVAQSLSLIFDDTTLGGTYGGGSWTTSTLPSWYNGSCVYPAFAIGGNGTGTASFSFQGTSVAFFGNTAPVFTDSQILTVAIDGGNPYNTTYNDPSPQSYRQWYQSPTLAEGKHNISLSHIAGTALDFAVVTVGPNTPLAGTKVIVDNEDPTITYTGSWTRNTDKFVPGSLPSGLPYHNSTQRSVTAGDSFSFSFTGSSVSIYGIMSWEKLGSFGATYTLDGTPLSQTYSVTQSTAQFTGNSSDQNNYLLYGFDFLQSGNHTLLVNVTSVTNSQTFIFDYLTYTPTFSSLATMPNLTGLVSSASTATGSSGKSQTAGATGAHSSSTSTSSPSVTSSSKSSPAGAIAGGVIGGLILLSAIAAFFYWFGKRSASQKTAQSAALPTNYASEPPSTNMRQQTSSPSNGNTISPFLDAGVTQYGLASYVPTAAERKQGLYSERLSSTTSGDPAMSDATTSDDLGSLARGRSEDPAVGNVFVQPPSYDNIPGNSRAEYQQPLVPQRKS</sequence>
<accession>A0A0C9Y931</accession>
<dbReference type="AlphaFoldDB" id="A0A0C9Y931"/>
<feature type="compositionally biased region" description="Polar residues" evidence="1">
    <location>
        <begin position="437"/>
        <end position="456"/>
    </location>
</feature>
<feature type="region of interest" description="Disordered" evidence="1">
    <location>
        <begin position="437"/>
        <end position="501"/>
    </location>
</feature>
<dbReference type="Proteomes" id="UP000054477">
    <property type="component" value="Unassembled WGS sequence"/>
</dbReference>
<proteinExistence type="predicted"/>
<reference evidence="3 4" key="1">
    <citation type="submission" date="2014-04" db="EMBL/GenBank/DDBJ databases">
        <authorList>
            <consortium name="DOE Joint Genome Institute"/>
            <person name="Kuo A."/>
            <person name="Kohler A."/>
            <person name="Nagy L.G."/>
            <person name="Floudas D."/>
            <person name="Copeland A."/>
            <person name="Barry K.W."/>
            <person name="Cichocki N."/>
            <person name="Veneault-Fourrey C."/>
            <person name="LaButti K."/>
            <person name="Lindquist E.A."/>
            <person name="Lipzen A."/>
            <person name="Lundell T."/>
            <person name="Morin E."/>
            <person name="Murat C."/>
            <person name="Sun H."/>
            <person name="Tunlid A."/>
            <person name="Henrissat B."/>
            <person name="Grigoriev I.V."/>
            <person name="Hibbett D.S."/>
            <person name="Martin F."/>
            <person name="Nordberg H.P."/>
            <person name="Cantor M.N."/>
            <person name="Hua S.X."/>
        </authorList>
    </citation>
    <scope>NUCLEOTIDE SEQUENCE [LARGE SCALE GENOMIC DNA]</scope>
    <source>
        <strain evidence="3 4">LaAM-08-1</strain>
    </source>
</reference>
<feature type="region of interest" description="Disordered" evidence="1">
    <location>
        <begin position="380"/>
        <end position="404"/>
    </location>
</feature>
<evidence type="ECO:0000256" key="1">
    <source>
        <dbReference type="SAM" id="MobiDB-lite"/>
    </source>
</evidence>
<name>A0A0C9Y931_9AGAR</name>
<evidence type="ECO:0008006" key="5">
    <source>
        <dbReference type="Google" id="ProtNLM"/>
    </source>
</evidence>
<keyword evidence="2" id="KW-0472">Membrane</keyword>
<reference evidence="4" key="2">
    <citation type="submission" date="2015-01" db="EMBL/GenBank/DDBJ databases">
        <title>Evolutionary Origins and Diversification of the Mycorrhizal Mutualists.</title>
        <authorList>
            <consortium name="DOE Joint Genome Institute"/>
            <consortium name="Mycorrhizal Genomics Consortium"/>
            <person name="Kohler A."/>
            <person name="Kuo A."/>
            <person name="Nagy L.G."/>
            <person name="Floudas D."/>
            <person name="Copeland A."/>
            <person name="Barry K.W."/>
            <person name="Cichocki N."/>
            <person name="Veneault-Fourrey C."/>
            <person name="LaButti K."/>
            <person name="Lindquist E.A."/>
            <person name="Lipzen A."/>
            <person name="Lundell T."/>
            <person name="Morin E."/>
            <person name="Murat C."/>
            <person name="Riley R."/>
            <person name="Ohm R."/>
            <person name="Sun H."/>
            <person name="Tunlid A."/>
            <person name="Henrissat B."/>
            <person name="Grigoriev I.V."/>
            <person name="Hibbett D.S."/>
            <person name="Martin F."/>
        </authorList>
    </citation>
    <scope>NUCLEOTIDE SEQUENCE [LARGE SCALE GENOMIC DNA]</scope>
    <source>
        <strain evidence="4">LaAM-08-1</strain>
    </source>
</reference>